<feature type="transmembrane region" description="Helical" evidence="10">
    <location>
        <begin position="507"/>
        <end position="529"/>
    </location>
</feature>
<keyword evidence="8 10" id="KW-0472">Membrane</keyword>
<evidence type="ECO:0000256" key="3">
    <source>
        <dbReference type="ARBA" id="ARBA00022475"/>
    </source>
</evidence>
<feature type="transmembrane region" description="Helical" evidence="10">
    <location>
        <begin position="133"/>
        <end position="153"/>
    </location>
</feature>
<feature type="transmembrane region" description="Helical" evidence="10">
    <location>
        <begin position="319"/>
        <end position="340"/>
    </location>
</feature>
<evidence type="ECO:0000256" key="7">
    <source>
        <dbReference type="ARBA" id="ARBA00022989"/>
    </source>
</evidence>
<dbReference type="GO" id="GO:0005886">
    <property type="term" value="C:plasma membrane"/>
    <property type="evidence" value="ECO:0007669"/>
    <property type="project" value="UniProtKB-SubCell"/>
</dbReference>
<feature type="transmembrane region" description="Helical" evidence="10">
    <location>
        <begin position="361"/>
        <end position="383"/>
    </location>
</feature>
<evidence type="ECO:0000256" key="5">
    <source>
        <dbReference type="ARBA" id="ARBA00022692"/>
    </source>
</evidence>
<evidence type="ECO:0000256" key="9">
    <source>
        <dbReference type="ARBA" id="ARBA00037230"/>
    </source>
</evidence>
<feature type="domain" description="Cytochrome c assembly protein" evidence="11">
    <location>
        <begin position="100"/>
        <end position="305"/>
    </location>
</feature>
<sequence length="664" mass="71664">MSTIPFAFDLSPAGATGSLALLLALGFTLLGLTLSVLGALRSDGRLAEGGRRAAWGVFALATVAIVTLQIATLRDDFSVRYVAEHSMTVSPLWVKWVTLWAALEGSILLWAWVLALYAFILSFTARNDVLRPWVMAGMYLSLLFFVGLNLTVASPFTPVANPPAQGAGPNPLLQNHWMMAVHPVLLYIGYVGLAVPFSYAVAALVTGRLGESWISQIRRWTLIAWAFLSAAIVAGGWWSYEILGWGGYWAWDPVENASFIPWLLATAFLHSIQIQERRRMLKAWNVWLIVGAYATTVLGTFLTRSGVVESVHAFSEGLVGPALLGFMAVVLGLGVALAAWRLPLIRDEHRIDQPISREGTYLAGNIVFLTFALMVLFGTLFPVLVEAVRGAKATVGAPFFNAFAVPLGLLLLLLMGLGPLLPWRRAEGQSLWSALRWPLAAGLAAGLLAYLLGVRLIGVTLTVALSAYNVAGLLQLTLTAARHRAASSGGSALTQLLPLVSSFPRRYGAYVAHIGLVVLALGVAFSSGYKREAEVTLQRGQTESVLGRPVSFLTVVRDDRPEKLSVGARLSVGKELLLPRINTYHNAPAMPVAMPAVLYHPLGDTYATLLAFDPEGQWATVRLIDSPLVPWIWGGTLIMVLGAALTFVPARTPNRAHTPSRQPA</sequence>
<keyword evidence="14" id="KW-1185">Reference proteome</keyword>
<feature type="transmembrane region" description="Helical" evidence="10">
    <location>
        <begin position="93"/>
        <end position="121"/>
    </location>
</feature>
<feature type="transmembrane region" description="Helical" evidence="10">
    <location>
        <begin position="435"/>
        <end position="453"/>
    </location>
</feature>
<dbReference type="InterPro" id="IPR032523">
    <property type="entry name" value="CcmF_C"/>
</dbReference>
<feature type="domain" description="Cytochrome c-type biogenesis protein CcmF C-terminal" evidence="12">
    <location>
        <begin position="324"/>
        <end position="647"/>
    </location>
</feature>
<evidence type="ECO:0000313" key="13">
    <source>
        <dbReference type="EMBL" id="MBB6098186.1"/>
    </source>
</evidence>
<keyword evidence="6" id="KW-0201">Cytochrome c-type biogenesis</keyword>
<evidence type="ECO:0000259" key="12">
    <source>
        <dbReference type="Pfam" id="PF16327"/>
    </source>
</evidence>
<feature type="transmembrane region" description="Helical" evidence="10">
    <location>
        <begin position="258"/>
        <end position="274"/>
    </location>
</feature>
<evidence type="ECO:0000256" key="6">
    <source>
        <dbReference type="ARBA" id="ARBA00022748"/>
    </source>
</evidence>
<evidence type="ECO:0000256" key="1">
    <source>
        <dbReference type="ARBA" id="ARBA00004429"/>
    </source>
</evidence>
<keyword evidence="4" id="KW-0997">Cell inner membrane</keyword>
<dbReference type="GO" id="GO:0020037">
    <property type="term" value="F:heme binding"/>
    <property type="evidence" value="ECO:0007669"/>
    <property type="project" value="InterPro"/>
</dbReference>
<comment type="caution">
    <text evidence="13">The sequence shown here is derived from an EMBL/GenBank/DDBJ whole genome shotgun (WGS) entry which is preliminary data.</text>
</comment>
<dbReference type="InterPro" id="IPR003567">
    <property type="entry name" value="Cyt_c_biogenesis"/>
</dbReference>
<keyword evidence="3" id="KW-1003">Cell membrane</keyword>
<dbReference type="InterPro" id="IPR003568">
    <property type="entry name" value="Cyt_c_biogenesis_CcmF"/>
</dbReference>
<comment type="similarity">
    <text evidence="2">Belongs to the CcmF/CycK/Ccl1/NrfE/CcsA family.</text>
</comment>
<feature type="transmembrane region" description="Helical" evidence="10">
    <location>
        <begin position="52"/>
        <end position="73"/>
    </location>
</feature>
<feature type="transmembrane region" description="Helical" evidence="10">
    <location>
        <begin position="286"/>
        <end position="307"/>
    </location>
</feature>
<feature type="transmembrane region" description="Helical" evidence="10">
    <location>
        <begin position="184"/>
        <end position="205"/>
    </location>
</feature>
<evidence type="ECO:0000256" key="2">
    <source>
        <dbReference type="ARBA" id="ARBA00009186"/>
    </source>
</evidence>
<proteinExistence type="inferred from homology"/>
<dbReference type="AlphaFoldDB" id="A0A841HZ93"/>
<dbReference type="RefSeq" id="WP_183986360.1">
    <property type="nucleotide sequence ID" value="NZ_JACHHG010000005.1"/>
</dbReference>
<evidence type="ECO:0000256" key="4">
    <source>
        <dbReference type="ARBA" id="ARBA00022519"/>
    </source>
</evidence>
<name>A0A841HZ93_9DEIO</name>
<dbReference type="EMBL" id="JACHHG010000005">
    <property type="protein sequence ID" value="MBB6098186.1"/>
    <property type="molecule type" value="Genomic_DNA"/>
</dbReference>
<evidence type="ECO:0000313" key="14">
    <source>
        <dbReference type="Proteomes" id="UP000569951"/>
    </source>
</evidence>
<feature type="transmembrane region" description="Helical" evidence="10">
    <location>
        <begin position="403"/>
        <end position="423"/>
    </location>
</feature>
<reference evidence="13 14" key="1">
    <citation type="submission" date="2020-08" db="EMBL/GenBank/DDBJ databases">
        <title>Genomic Encyclopedia of Type Strains, Phase IV (KMG-IV): sequencing the most valuable type-strain genomes for metagenomic binning, comparative biology and taxonomic classification.</title>
        <authorList>
            <person name="Goeker M."/>
        </authorList>
    </citation>
    <scope>NUCLEOTIDE SEQUENCE [LARGE SCALE GENOMIC DNA]</scope>
    <source>
        <strain evidence="13 14">DSM 21458</strain>
    </source>
</reference>
<evidence type="ECO:0000259" key="11">
    <source>
        <dbReference type="Pfam" id="PF01578"/>
    </source>
</evidence>
<dbReference type="Proteomes" id="UP000569951">
    <property type="component" value="Unassembled WGS sequence"/>
</dbReference>
<accession>A0A841HZ93</accession>
<dbReference type="InterPro" id="IPR002541">
    <property type="entry name" value="Cyt_c_assembly"/>
</dbReference>
<evidence type="ECO:0000256" key="10">
    <source>
        <dbReference type="SAM" id="Phobius"/>
    </source>
</evidence>
<dbReference type="GO" id="GO:0015232">
    <property type="term" value="F:heme transmembrane transporter activity"/>
    <property type="evidence" value="ECO:0007669"/>
    <property type="project" value="InterPro"/>
</dbReference>
<comment type="subcellular location">
    <subcellularLocation>
        <location evidence="1">Cell inner membrane</location>
        <topology evidence="1">Multi-pass membrane protein</topology>
    </subcellularLocation>
</comment>
<dbReference type="Pfam" id="PF01578">
    <property type="entry name" value="Cytochrom_C_asm"/>
    <property type="match status" value="1"/>
</dbReference>
<evidence type="ECO:0000256" key="8">
    <source>
        <dbReference type="ARBA" id="ARBA00023136"/>
    </source>
</evidence>
<dbReference type="Pfam" id="PF16327">
    <property type="entry name" value="CcmF_C"/>
    <property type="match status" value="1"/>
</dbReference>
<dbReference type="PRINTS" id="PR01411">
    <property type="entry name" value="CCMFBIOGNSIS"/>
</dbReference>
<organism evidence="13 14">
    <name type="scientific">Deinobacterium chartae</name>
    <dbReference type="NCBI Taxonomy" id="521158"/>
    <lineage>
        <taxon>Bacteria</taxon>
        <taxon>Thermotogati</taxon>
        <taxon>Deinococcota</taxon>
        <taxon>Deinococci</taxon>
        <taxon>Deinococcales</taxon>
        <taxon>Deinococcaceae</taxon>
        <taxon>Deinobacterium</taxon>
    </lineage>
</organism>
<feature type="transmembrane region" description="Helical" evidence="10">
    <location>
        <begin position="217"/>
        <end position="238"/>
    </location>
</feature>
<feature type="transmembrane region" description="Helical" evidence="10">
    <location>
        <begin position="628"/>
        <end position="648"/>
    </location>
</feature>
<protein>
    <submittedName>
        <fullName evidence="13">Cytochrome c-type biogenesis protein CcmF</fullName>
    </submittedName>
</protein>
<comment type="function">
    <text evidence="9">Required for the biogenesis of c-type cytochromes. Possible subunit of a heme lyase.</text>
</comment>
<dbReference type="PANTHER" id="PTHR43653:SF1">
    <property type="entry name" value="CYTOCHROME C-TYPE BIOGENESIS PROTEIN CCMF"/>
    <property type="match status" value="1"/>
</dbReference>
<keyword evidence="7 10" id="KW-1133">Transmembrane helix</keyword>
<dbReference type="PRINTS" id="PR01410">
    <property type="entry name" value="CCBIOGENESIS"/>
</dbReference>
<dbReference type="GO" id="GO:0017004">
    <property type="term" value="P:cytochrome complex assembly"/>
    <property type="evidence" value="ECO:0007669"/>
    <property type="project" value="UniProtKB-KW"/>
</dbReference>
<keyword evidence="5 10" id="KW-0812">Transmembrane</keyword>
<gene>
    <name evidence="13" type="ORF">HNR42_001611</name>
</gene>
<feature type="transmembrane region" description="Helical" evidence="10">
    <location>
        <begin position="20"/>
        <end position="40"/>
    </location>
</feature>
<dbReference type="PANTHER" id="PTHR43653">
    <property type="entry name" value="CYTOCHROME C ASSEMBLY PROTEIN-RELATED"/>
    <property type="match status" value="1"/>
</dbReference>